<evidence type="ECO:0000256" key="1">
    <source>
        <dbReference type="SAM" id="MobiDB-lite"/>
    </source>
</evidence>
<feature type="transmembrane region" description="Helical" evidence="2">
    <location>
        <begin position="37"/>
        <end position="55"/>
    </location>
</feature>
<dbReference type="CDD" id="cd07341">
    <property type="entry name" value="M56_BlaR1_MecR1_like"/>
    <property type="match status" value="1"/>
</dbReference>
<dbReference type="InterPro" id="IPR052173">
    <property type="entry name" value="Beta-lactam_resp_regulator"/>
</dbReference>
<dbReference type="PANTHER" id="PTHR34978:SF3">
    <property type="entry name" value="SLR0241 PROTEIN"/>
    <property type="match status" value="1"/>
</dbReference>
<evidence type="ECO:0000313" key="5">
    <source>
        <dbReference type="Proteomes" id="UP000823485"/>
    </source>
</evidence>
<feature type="region of interest" description="Disordered" evidence="1">
    <location>
        <begin position="318"/>
        <end position="362"/>
    </location>
</feature>
<dbReference type="EMBL" id="JAFBFH010000001">
    <property type="protein sequence ID" value="MBM7713270.1"/>
    <property type="molecule type" value="Genomic_DNA"/>
</dbReference>
<sequence>MQKLLFSLLEVSIAMSIIALVYMAVTPLLSKIFTAKGRYYTWLVIIIGLIIPFRFHRQESAISIDKFIPAIKTTNSHFVAPYEMAMSSAIPWSVLLSGLWLVGVVVFIIIHVIRHGHFLKMVKRWSMKVEDLKVLNLLHDVQKKLRIKQQVELQICPGISSPMLIGFIRPTILLPTGNIPPDELPLILKHELIHFKRRDIWFRALVFLATALHWFNPFVYLIAREVSIQCEIACDEEVVKNTNVDGRQKYVETIIGVIRKQSKVRSTFSTNFYSGKQGMKHRVFSIMDVRNKKWGFSIFAMIVVATFSTSMMIKISTPDASPEPSVLVPENESDPSMDHEENRKIDQTLPQKDKPVLEVDEDVSRNTTDRNLLIDNDEKMFEYDNPKLIESK</sequence>
<organism evidence="4 5">
    <name type="scientific">Siminovitchia thermophila</name>
    <dbReference type="NCBI Taxonomy" id="1245522"/>
    <lineage>
        <taxon>Bacteria</taxon>
        <taxon>Bacillati</taxon>
        <taxon>Bacillota</taxon>
        <taxon>Bacilli</taxon>
        <taxon>Bacillales</taxon>
        <taxon>Bacillaceae</taxon>
        <taxon>Siminovitchia</taxon>
    </lineage>
</organism>
<gene>
    <name evidence="4" type="ORF">JOC94_000236</name>
</gene>
<evidence type="ECO:0000313" key="4">
    <source>
        <dbReference type="EMBL" id="MBM7713270.1"/>
    </source>
</evidence>
<accession>A0ABS2R1L5</accession>
<evidence type="ECO:0000256" key="2">
    <source>
        <dbReference type="SAM" id="Phobius"/>
    </source>
</evidence>
<keyword evidence="2" id="KW-1133">Transmembrane helix</keyword>
<name>A0ABS2R1L5_9BACI</name>
<feature type="domain" description="Peptidase M56" evidence="3">
    <location>
        <begin position="8"/>
        <end position="284"/>
    </location>
</feature>
<proteinExistence type="predicted"/>
<keyword evidence="2" id="KW-0812">Transmembrane</keyword>
<keyword evidence="5" id="KW-1185">Reference proteome</keyword>
<reference evidence="4 5" key="1">
    <citation type="submission" date="2021-01" db="EMBL/GenBank/DDBJ databases">
        <title>Genomic Encyclopedia of Type Strains, Phase IV (KMG-IV): sequencing the most valuable type-strain genomes for metagenomic binning, comparative biology and taxonomic classification.</title>
        <authorList>
            <person name="Goeker M."/>
        </authorList>
    </citation>
    <scope>NUCLEOTIDE SEQUENCE [LARGE SCALE GENOMIC DNA]</scope>
    <source>
        <strain evidence="4 5">DSM 105453</strain>
    </source>
</reference>
<keyword evidence="2" id="KW-0472">Membrane</keyword>
<feature type="transmembrane region" description="Helical" evidence="2">
    <location>
        <begin position="6"/>
        <end position="25"/>
    </location>
</feature>
<feature type="transmembrane region" description="Helical" evidence="2">
    <location>
        <begin position="89"/>
        <end position="113"/>
    </location>
</feature>
<feature type="transmembrane region" description="Helical" evidence="2">
    <location>
        <begin position="200"/>
        <end position="223"/>
    </location>
</feature>
<evidence type="ECO:0000259" key="3">
    <source>
        <dbReference type="Pfam" id="PF05569"/>
    </source>
</evidence>
<dbReference type="PANTHER" id="PTHR34978">
    <property type="entry name" value="POSSIBLE SENSOR-TRANSDUCER PROTEIN BLAR"/>
    <property type="match status" value="1"/>
</dbReference>
<comment type="caution">
    <text evidence="4">The sequence shown here is derived from an EMBL/GenBank/DDBJ whole genome shotgun (WGS) entry which is preliminary data.</text>
</comment>
<dbReference type="InterPro" id="IPR008756">
    <property type="entry name" value="Peptidase_M56"/>
</dbReference>
<feature type="compositionally biased region" description="Basic and acidic residues" evidence="1">
    <location>
        <begin position="336"/>
        <end position="362"/>
    </location>
</feature>
<dbReference type="Proteomes" id="UP000823485">
    <property type="component" value="Unassembled WGS sequence"/>
</dbReference>
<dbReference type="Pfam" id="PF05569">
    <property type="entry name" value="Peptidase_M56"/>
    <property type="match status" value="1"/>
</dbReference>
<dbReference type="RefSeq" id="WP_205177987.1">
    <property type="nucleotide sequence ID" value="NZ_JAFBFH010000001.1"/>
</dbReference>
<protein>
    <submittedName>
        <fullName evidence="4">Beta-lactamase regulating signal transducer with metallopeptidase domain</fullName>
    </submittedName>
</protein>
<feature type="transmembrane region" description="Helical" evidence="2">
    <location>
        <begin position="294"/>
        <end position="313"/>
    </location>
</feature>